<reference evidence="1" key="1">
    <citation type="submission" date="2023-06" db="EMBL/GenBank/DDBJ databases">
        <authorList>
            <person name="Kurt Z."/>
        </authorList>
    </citation>
    <scope>NUCLEOTIDE SEQUENCE</scope>
</reference>
<protein>
    <submittedName>
        <fullName evidence="2">Hypothetical_protein</fullName>
    </submittedName>
</protein>
<comment type="caution">
    <text evidence="1">The sequence shown here is derived from an EMBL/GenBank/DDBJ whole genome shotgun (WGS) entry which is preliminary data.</text>
</comment>
<name>A0AA86TT01_9EUKA</name>
<dbReference type="EMBL" id="CAXDID020000411">
    <property type="protein sequence ID" value="CAL6088822.1"/>
    <property type="molecule type" value="Genomic_DNA"/>
</dbReference>
<accession>A0AA86TT01</accession>
<dbReference type="EMBL" id="CATOUU010000218">
    <property type="protein sequence ID" value="CAI9921253.1"/>
    <property type="molecule type" value="Genomic_DNA"/>
</dbReference>
<dbReference type="AlphaFoldDB" id="A0AA86TT01"/>
<dbReference type="Proteomes" id="UP001642409">
    <property type="component" value="Unassembled WGS sequence"/>
</dbReference>
<evidence type="ECO:0000313" key="3">
    <source>
        <dbReference type="Proteomes" id="UP001642409"/>
    </source>
</evidence>
<evidence type="ECO:0000313" key="2">
    <source>
        <dbReference type="EMBL" id="CAL6088822.1"/>
    </source>
</evidence>
<proteinExistence type="predicted"/>
<evidence type="ECO:0000313" key="1">
    <source>
        <dbReference type="EMBL" id="CAI9921253.1"/>
    </source>
</evidence>
<organism evidence="1">
    <name type="scientific">Hexamita inflata</name>
    <dbReference type="NCBI Taxonomy" id="28002"/>
    <lineage>
        <taxon>Eukaryota</taxon>
        <taxon>Metamonada</taxon>
        <taxon>Diplomonadida</taxon>
        <taxon>Hexamitidae</taxon>
        <taxon>Hexamitinae</taxon>
        <taxon>Hexamita</taxon>
    </lineage>
</organism>
<sequence length="127" mass="15493">MELKCCNSKLQKEINQFYKSSYLSDNHFLFTSIYVEYIFHFLQDDIELLADQFYLVRQLDFQKRILAFQFLFARYFRRLAREVDSLYWHCLMMVAFDALFHQLDQVIGFILSSFVFANPNFGVYCRW</sequence>
<reference evidence="2 3" key="2">
    <citation type="submission" date="2024-07" db="EMBL/GenBank/DDBJ databases">
        <authorList>
            <person name="Akdeniz Z."/>
        </authorList>
    </citation>
    <scope>NUCLEOTIDE SEQUENCE [LARGE SCALE GENOMIC DNA]</scope>
</reference>
<keyword evidence="3" id="KW-1185">Reference proteome</keyword>
<gene>
    <name evidence="2" type="ORF">HINF_LOCUS64312</name>
    <name evidence="1" type="ORF">HINF_LOCUS8898</name>
</gene>